<dbReference type="InParanoid" id="A0A804JU92"/>
<keyword evidence="10" id="KW-1185">Reference proteome</keyword>
<dbReference type="GO" id="GO:0005096">
    <property type="term" value="F:GTPase activator activity"/>
    <property type="evidence" value="ECO:0007669"/>
    <property type="project" value="UniProtKB-KW"/>
</dbReference>
<keyword evidence="1" id="KW-0343">GTPase activation</keyword>
<evidence type="ECO:0000256" key="1">
    <source>
        <dbReference type="ARBA" id="ARBA00022468"/>
    </source>
</evidence>
<dbReference type="EMBL" id="HG996473">
    <property type="protein sequence ID" value="CAG1856179.1"/>
    <property type="molecule type" value="Genomic_DNA"/>
</dbReference>
<organism evidence="9 10">
    <name type="scientific">Musa acuminata subsp. malaccensis</name>
    <name type="common">Wild banana</name>
    <name type="synonym">Musa malaccensis</name>
    <dbReference type="NCBI Taxonomy" id="214687"/>
    <lineage>
        <taxon>Eukaryota</taxon>
        <taxon>Viridiplantae</taxon>
        <taxon>Streptophyta</taxon>
        <taxon>Embryophyta</taxon>
        <taxon>Tracheophyta</taxon>
        <taxon>Spermatophyta</taxon>
        <taxon>Magnoliopsida</taxon>
        <taxon>Liliopsida</taxon>
        <taxon>Zingiberales</taxon>
        <taxon>Musaceae</taxon>
        <taxon>Musa</taxon>
    </lineage>
</organism>
<dbReference type="Gene3D" id="1.10.220.150">
    <property type="entry name" value="Arf GTPase activating protein"/>
    <property type="match status" value="1"/>
</dbReference>
<dbReference type="InterPro" id="IPR001164">
    <property type="entry name" value="ArfGAP_dom"/>
</dbReference>
<feature type="compositionally biased region" description="Polar residues" evidence="6">
    <location>
        <begin position="247"/>
        <end position="258"/>
    </location>
</feature>
<feature type="compositionally biased region" description="Polar residues" evidence="6">
    <location>
        <begin position="171"/>
        <end position="181"/>
    </location>
</feature>
<evidence type="ECO:0000259" key="7">
    <source>
        <dbReference type="PROSITE" id="PS50115"/>
    </source>
</evidence>
<protein>
    <submittedName>
        <fullName evidence="8">(wild Malaysian banana) hypothetical protein</fullName>
    </submittedName>
</protein>
<reference evidence="9" key="2">
    <citation type="submission" date="2021-05" db="UniProtKB">
        <authorList>
            <consortium name="EnsemblPlants"/>
        </authorList>
    </citation>
    <scope>IDENTIFICATION</scope>
    <source>
        <strain evidence="9">subsp. malaccensis</strain>
    </source>
</reference>
<feature type="compositionally biased region" description="Basic and acidic residues" evidence="6">
    <location>
        <begin position="372"/>
        <end position="397"/>
    </location>
</feature>
<dbReference type="EnsemblPlants" id="Ma07_t10250.1">
    <property type="protein sequence ID" value="Ma07_p10250.1"/>
    <property type="gene ID" value="Ma07_g10250"/>
</dbReference>
<dbReference type="PRINTS" id="PR00405">
    <property type="entry name" value="REVINTRACTNG"/>
</dbReference>
<feature type="region of interest" description="Disordered" evidence="6">
    <location>
        <begin position="228"/>
        <end position="258"/>
    </location>
</feature>
<evidence type="ECO:0000256" key="6">
    <source>
        <dbReference type="SAM" id="MobiDB-lite"/>
    </source>
</evidence>
<feature type="region of interest" description="Disordered" evidence="6">
    <location>
        <begin position="349"/>
        <end position="423"/>
    </location>
</feature>
<keyword evidence="2" id="KW-0479">Metal-binding</keyword>
<evidence type="ECO:0000256" key="4">
    <source>
        <dbReference type="ARBA" id="ARBA00022833"/>
    </source>
</evidence>
<evidence type="ECO:0000256" key="2">
    <source>
        <dbReference type="ARBA" id="ARBA00022723"/>
    </source>
</evidence>
<dbReference type="GO" id="GO:0008270">
    <property type="term" value="F:zinc ion binding"/>
    <property type="evidence" value="ECO:0007669"/>
    <property type="project" value="UniProtKB-KW"/>
</dbReference>
<evidence type="ECO:0000256" key="5">
    <source>
        <dbReference type="PROSITE-ProRule" id="PRU00288"/>
    </source>
</evidence>
<proteinExistence type="predicted"/>
<dbReference type="PANTHER" id="PTHR47021">
    <property type="entry name" value="ADP-RIBOSYLATION FACTOR GTPASE-ACTIVATING PROTEIN AGD6-RELATED"/>
    <property type="match status" value="1"/>
</dbReference>
<evidence type="ECO:0000313" key="8">
    <source>
        <dbReference type="EMBL" id="CAG1856179.1"/>
    </source>
</evidence>
<name>A0A804JU92_MUSAM</name>
<evidence type="ECO:0000256" key="3">
    <source>
        <dbReference type="ARBA" id="ARBA00022771"/>
    </source>
</evidence>
<sequence>MAAAAASTSSSSALRRLQALQSEPGNGACVDCGQRNPQWASISYGVFLCLDCSGKHRGLGVHLSFVRSVTMDSWTDAQLRRMECGGNDRLNAFLARRRVPRDADPATKYNSRAAAAYRDCIQALADGRPSQDPPVVKEATSEPSARKPPRNPSGWDRWDDEEEDGCDHLAASSNMRRNQSVGDLGCGSGSGSGAATSLRSRSTQDLPAMAQKPANKERFFARKMYENSTRPEGIPPSQGGKYVGFGSSPTRPARSASQDDLLSVVSRGFGRLSMAAASAAQSAASVVQAGTKELTSKVMEVNYDQKVNETVNTVTARTSEIGHRTWGIMRGVMAMASLKMEGMGWSEGDDGRYSEAFGQESKGGSGRQTHPSAKDSRGDWNESEMKEEEDHRKHTDGEDSWAWWDEADDDEQEISHHQPKSAK</sequence>
<evidence type="ECO:0000313" key="9">
    <source>
        <dbReference type="EnsemblPlants" id="Ma07_p10250.1"/>
    </source>
</evidence>
<evidence type="ECO:0000313" key="10">
    <source>
        <dbReference type="Proteomes" id="UP000012960"/>
    </source>
</evidence>
<dbReference type="CDD" id="cd08830">
    <property type="entry name" value="ArfGap_ArfGap1"/>
    <property type="match status" value="1"/>
</dbReference>
<feature type="domain" description="Arf-GAP" evidence="7">
    <location>
        <begin position="11"/>
        <end position="119"/>
    </location>
</feature>
<dbReference type="AlphaFoldDB" id="A0A804JU92"/>
<dbReference type="InterPro" id="IPR038508">
    <property type="entry name" value="ArfGAP_dom_sf"/>
</dbReference>
<keyword evidence="3 5" id="KW-0863">Zinc-finger</keyword>
<dbReference type="GO" id="GO:0016192">
    <property type="term" value="P:vesicle-mediated transport"/>
    <property type="evidence" value="ECO:0007669"/>
    <property type="project" value="InterPro"/>
</dbReference>
<keyword evidence="4" id="KW-0862">Zinc</keyword>
<dbReference type="Pfam" id="PF01412">
    <property type="entry name" value="ArfGap"/>
    <property type="match status" value="1"/>
</dbReference>
<dbReference type="Proteomes" id="UP000012960">
    <property type="component" value="Unplaced"/>
</dbReference>
<dbReference type="SUPFAM" id="SSF57863">
    <property type="entry name" value="ArfGap/RecO-like zinc finger"/>
    <property type="match status" value="1"/>
</dbReference>
<dbReference type="PANTHER" id="PTHR47021:SF4">
    <property type="entry name" value="ADP-RIBOSYLATION FACTOR GTPASE-ACTIVATING PROTEIN AGD6-RELATED"/>
    <property type="match status" value="1"/>
</dbReference>
<reference evidence="8" key="1">
    <citation type="submission" date="2021-03" db="EMBL/GenBank/DDBJ databases">
        <authorList>
            <consortium name="Genoscope - CEA"/>
            <person name="William W."/>
        </authorList>
    </citation>
    <scope>NUCLEOTIDE SEQUENCE</scope>
    <source>
        <strain evidence="8">Doubled-haploid Pahang</strain>
    </source>
</reference>
<dbReference type="PROSITE" id="PS50115">
    <property type="entry name" value="ARFGAP"/>
    <property type="match status" value="1"/>
</dbReference>
<dbReference type="SMART" id="SM00105">
    <property type="entry name" value="ArfGap"/>
    <property type="match status" value="1"/>
</dbReference>
<gene>
    <name evidence="8" type="ORF">GSMUA_44590.1</name>
</gene>
<feature type="region of interest" description="Disordered" evidence="6">
    <location>
        <begin position="126"/>
        <end position="211"/>
    </location>
</feature>
<dbReference type="Gramene" id="Ma07_t10250.1">
    <property type="protein sequence ID" value="Ma07_p10250.1"/>
    <property type="gene ID" value="Ma07_g10250"/>
</dbReference>
<feature type="compositionally biased region" description="Low complexity" evidence="6">
    <location>
        <begin position="193"/>
        <end position="203"/>
    </location>
</feature>
<dbReference type="OrthoDB" id="983479at2759"/>
<dbReference type="InterPro" id="IPR044519">
    <property type="entry name" value="ARF_GAP_AGD6/7"/>
</dbReference>
<accession>A0A804JU92</accession>
<dbReference type="InterPro" id="IPR037278">
    <property type="entry name" value="ARFGAP/RecO"/>
</dbReference>
<dbReference type="FunFam" id="1.10.220.150:FF:000014">
    <property type="entry name" value="ADP-ribosylation factor GTPase-activating protein"/>
    <property type="match status" value="1"/>
</dbReference>